<dbReference type="Gene3D" id="3.40.50.510">
    <property type="entry name" value="Phosphotransferase system, mannose-type IIA component"/>
    <property type="match status" value="1"/>
</dbReference>
<comment type="subunit">
    <text evidence="5">Homodimer. The dihydroxyacetone kinase complex is composed of a homodimer of DhaM, a homodimer of DhaK and the subunit DhaL.</text>
</comment>
<dbReference type="Proteomes" id="UP000032076">
    <property type="component" value="Unassembled WGS sequence"/>
</dbReference>
<evidence type="ECO:0000256" key="2">
    <source>
        <dbReference type="ARBA" id="ARBA00002788"/>
    </source>
</evidence>
<dbReference type="Pfam" id="PF03610">
    <property type="entry name" value="EIIA-man"/>
    <property type="match status" value="1"/>
</dbReference>
<dbReference type="KEGG" id="bthv:CQJ30_04380"/>
<dbReference type="OrthoDB" id="7065393at2"/>
<evidence type="ECO:0000313" key="9">
    <source>
        <dbReference type="Proteomes" id="UP000032076"/>
    </source>
</evidence>
<dbReference type="InterPro" id="IPR039643">
    <property type="entry name" value="DhaM"/>
</dbReference>
<gene>
    <name evidence="8" type="ORF">B4167_1385</name>
    <name evidence="7" type="ORF">BT1A1_0826</name>
</gene>
<keyword evidence="10" id="KW-1185">Reference proteome</keyword>
<dbReference type="EMBL" id="CCRF01000030">
    <property type="protein sequence ID" value="CEE00676.1"/>
    <property type="molecule type" value="Genomic_DNA"/>
</dbReference>
<sequence>MTNVGIVLISHSPKIAEGAKELIEQVVKNVPVAAAGGTDTNEIGTNVEKILSAIDQVYSEAGVILFYDLGSAMMNAEVAIELAGKGNIRIAENVPIVEGAYVGAVESGMGHGIEQILESLGKSFKK</sequence>
<organism evidence="7 10">
    <name type="scientific">Caldibacillus thermoamylovorans</name>
    <dbReference type="NCBI Taxonomy" id="35841"/>
    <lineage>
        <taxon>Bacteria</taxon>
        <taxon>Bacillati</taxon>
        <taxon>Bacillota</taxon>
        <taxon>Bacilli</taxon>
        <taxon>Bacillales</taxon>
        <taxon>Bacillaceae</taxon>
        <taxon>Caldibacillus</taxon>
    </lineage>
</organism>
<comment type="function">
    <text evidence="2">Component of the dihydroxyacetone kinase complex, which is responsible for the phosphoenolpyruvate (PEP)-dependent phosphorylation of dihydroxyacetone. DhaM serves as the phosphoryl donor. Is phosphorylated by phosphoenolpyruvate in an EI- and HPr-dependent reaction, and a phosphorelay system on histidine residues finally leads to phosphoryl transfer to DhaL and dihydroxyacetone.</text>
</comment>
<dbReference type="RefSeq" id="WP_034768396.1">
    <property type="nucleotide sequence ID" value="NZ_CCRF01000030.1"/>
</dbReference>
<dbReference type="GO" id="GO:0009401">
    <property type="term" value="P:phosphoenolpyruvate-dependent sugar phosphotransferase system"/>
    <property type="evidence" value="ECO:0007669"/>
    <property type="project" value="InterPro"/>
</dbReference>
<dbReference type="AlphaFoldDB" id="A0A090IRH7"/>
<dbReference type="GO" id="GO:0047324">
    <property type="term" value="F:phosphoenolpyruvate-glycerone phosphotransferase activity"/>
    <property type="evidence" value="ECO:0007669"/>
    <property type="project" value="UniProtKB-EC"/>
</dbReference>
<dbReference type="NCBIfam" id="TIGR02364">
    <property type="entry name" value="dha_pts"/>
    <property type="match status" value="1"/>
</dbReference>
<reference evidence="7 10" key="1">
    <citation type="submission" date="2014-07" db="EMBL/GenBank/DDBJ databases">
        <authorList>
            <person name="Wibberg Daniel"/>
        </authorList>
    </citation>
    <scope>NUCLEOTIDE SEQUENCE [LARGE SCALE GENOMIC DNA]</scope>
</reference>
<dbReference type="Proteomes" id="UP000040576">
    <property type="component" value="Unassembled WGS sequence"/>
</dbReference>
<dbReference type="PROSITE" id="PS51096">
    <property type="entry name" value="PTS_EIIA_TYPE_4"/>
    <property type="match status" value="1"/>
</dbReference>
<dbReference type="GeneID" id="92959979"/>
<evidence type="ECO:0000256" key="3">
    <source>
        <dbReference type="ARBA" id="ARBA00012095"/>
    </source>
</evidence>
<protein>
    <recommendedName>
        <fullName evidence="3">phosphoenolpyruvate--glycerone phosphotransferase</fullName>
        <ecNumber evidence="3">2.7.1.121</ecNumber>
    </recommendedName>
</protein>
<evidence type="ECO:0000313" key="10">
    <source>
        <dbReference type="Proteomes" id="UP000040576"/>
    </source>
</evidence>
<dbReference type="SUPFAM" id="SSF53062">
    <property type="entry name" value="PTS system fructose IIA component-like"/>
    <property type="match status" value="1"/>
</dbReference>
<dbReference type="PANTHER" id="PTHR38594:SF1">
    <property type="entry name" value="PEP-DEPENDENT DIHYDROXYACETONE KINASE, PHOSPHORYL DONOR SUBUNIT DHAM"/>
    <property type="match status" value="1"/>
</dbReference>
<evidence type="ECO:0000256" key="4">
    <source>
        <dbReference type="ARBA" id="ARBA00022679"/>
    </source>
</evidence>
<name>A0A090IRH7_9BACI</name>
<dbReference type="EC" id="2.7.1.121" evidence="3"/>
<evidence type="ECO:0000313" key="7">
    <source>
        <dbReference type="EMBL" id="CEE00676.1"/>
    </source>
</evidence>
<dbReference type="GO" id="GO:0019563">
    <property type="term" value="P:glycerol catabolic process"/>
    <property type="evidence" value="ECO:0007669"/>
    <property type="project" value="InterPro"/>
</dbReference>
<feature type="domain" description="PTS EIIA type-4" evidence="6">
    <location>
        <begin position="3"/>
        <end position="126"/>
    </location>
</feature>
<keyword evidence="4" id="KW-0808">Transferase</keyword>
<comment type="catalytic activity">
    <reaction evidence="1">
        <text>dihydroxyacetone + phosphoenolpyruvate = dihydroxyacetone phosphate + pyruvate</text>
        <dbReference type="Rhea" id="RHEA:18381"/>
        <dbReference type="ChEBI" id="CHEBI:15361"/>
        <dbReference type="ChEBI" id="CHEBI:16016"/>
        <dbReference type="ChEBI" id="CHEBI:57642"/>
        <dbReference type="ChEBI" id="CHEBI:58702"/>
        <dbReference type="EC" id="2.7.1.121"/>
    </reaction>
</comment>
<evidence type="ECO:0000313" key="8">
    <source>
        <dbReference type="EMBL" id="KIO74432.1"/>
    </source>
</evidence>
<evidence type="ECO:0000259" key="6">
    <source>
        <dbReference type="PROSITE" id="PS51096"/>
    </source>
</evidence>
<reference evidence="8 9" key="2">
    <citation type="submission" date="2015-01" db="EMBL/GenBank/DDBJ databases">
        <title>Draft Genome Sequences of Four Bacillus thermoamylovorans Strains, Isolated From Food Products.</title>
        <authorList>
            <person name="Krawcyk A.O."/>
            <person name="Berendsen E.M."/>
            <person name="Eijlander R.T."/>
            <person name="de Jong A."/>
            <person name="Wells-Bennik M."/>
            <person name="Kuipers O.P."/>
        </authorList>
    </citation>
    <scope>NUCLEOTIDE SEQUENCE [LARGE SCALE GENOMIC DNA]</scope>
    <source>
        <strain evidence="8 9">B4167</strain>
    </source>
</reference>
<proteinExistence type="predicted"/>
<dbReference type="InterPro" id="IPR036662">
    <property type="entry name" value="PTS_EIIA_man-typ_sf"/>
</dbReference>
<dbReference type="PATRIC" id="fig|35841.7.peg.1104"/>
<evidence type="ECO:0000256" key="1">
    <source>
        <dbReference type="ARBA" id="ARBA00001113"/>
    </source>
</evidence>
<accession>A0A090IRH7</accession>
<dbReference type="InterPro" id="IPR012844">
    <property type="entry name" value="DhaM_N"/>
</dbReference>
<dbReference type="EMBL" id="JXLU01000002">
    <property type="protein sequence ID" value="KIO74432.1"/>
    <property type="molecule type" value="Genomic_DNA"/>
</dbReference>
<dbReference type="GO" id="GO:0016020">
    <property type="term" value="C:membrane"/>
    <property type="evidence" value="ECO:0007669"/>
    <property type="project" value="InterPro"/>
</dbReference>
<dbReference type="PANTHER" id="PTHR38594">
    <property type="entry name" value="PEP-DEPENDENT DIHYDROXYACETONE KINASE, PHOSPHORYL DONOR SUBUNIT DHAM"/>
    <property type="match status" value="1"/>
</dbReference>
<evidence type="ECO:0000256" key="5">
    <source>
        <dbReference type="ARBA" id="ARBA00046577"/>
    </source>
</evidence>
<dbReference type="InterPro" id="IPR004701">
    <property type="entry name" value="PTS_EIIA_man-typ"/>
</dbReference>